<keyword evidence="5" id="KW-1185">Reference proteome</keyword>
<gene>
    <name evidence="4" type="ORF">GCM10022200_23650</name>
</gene>
<dbReference type="InterPro" id="IPR008928">
    <property type="entry name" value="6-hairpin_glycosidase_sf"/>
</dbReference>
<dbReference type="SUPFAM" id="SSF48208">
    <property type="entry name" value="Six-hairpin glycosidases"/>
    <property type="match status" value="1"/>
</dbReference>
<evidence type="ECO:0000313" key="5">
    <source>
        <dbReference type="Proteomes" id="UP001501697"/>
    </source>
</evidence>
<feature type="domain" description="Non-reducing end beta-L-arabinofuranosidase-like GH127 C-terminal" evidence="3">
    <location>
        <begin position="525"/>
        <end position="637"/>
    </location>
</feature>
<accession>A0ABP7ASW4</accession>
<dbReference type="InterPro" id="IPR012878">
    <property type="entry name" value="Beta-AFase-like_GH127_cat"/>
</dbReference>
<dbReference type="Pfam" id="PF20737">
    <property type="entry name" value="Glyco_hydro127C"/>
    <property type="match status" value="1"/>
</dbReference>
<dbReference type="EMBL" id="BAAAYU010000005">
    <property type="protein sequence ID" value="GAA3639430.1"/>
    <property type="molecule type" value="Genomic_DNA"/>
</dbReference>
<dbReference type="InterPro" id="IPR049174">
    <property type="entry name" value="Beta-AFase-like"/>
</dbReference>
<feature type="domain" description="Non-reducing end beta-L-arabinofuranosidase-like GH127 middle" evidence="2">
    <location>
        <begin position="426"/>
        <end position="521"/>
    </location>
</feature>
<dbReference type="Proteomes" id="UP001501697">
    <property type="component" value="Unassembled WGS sequence"/>
</dbReference>
<dbReference type="GO" id="GO:0016787">
    <property type="term" value="F:hydrolase activity"/>
    <property type="evidence" value="ECO:0007669"/>
    <property type="project" value="UniProtKB-KW"/>
</dbReference>
<dbReference type="RefSeq" id="WP_344738812.1">
    <property type="nucleotide sequence ID" value="NZ_BAAAYU010000005.1"/>
</dbReference>
<dbReference type="PANTHER" id="PTHR43465:SF1">
    <property type="entry name" value="NON-REDUCING END BETA-L-ARABINOFURANOSIDASE"/>
    <property type="match status" value="1"/>
</dbReference>
<dbReference type="Pfam" id="PF07944">
    <property type="entry name" value="Beta-AFase-like_GH127_cat"/>
    <property type="match status" value="1"/>
</dbReference>
<evidence type="ECO:0000313" key="4">
    <source>
        <dbReference type="EMBL" id="GAA3639430.1"/>
    </source>
</evidence>
<dbReference type="PANTHER" id="PTHR43465">
    <property type="entry name" value="DUF1680 DOMAIN PROTEIN (AFU_ORTHOLOGUE AFUA_1G08910)"/>
    <property type="match status" value="1"/>
</dbReference>
<reference evidence="5" key="1">
    <citation type="journal article" date="2019" name="Int. J. Syst. Evol. Microbiol.">
        <title>The Global Catalogue of Microorganisms (GCM) 10K type strain sequencing project: providing services to taxonomists for standard genome sequencing and annotation.</title>
        <authorList>
            <consortium name="The Broad Institute Genomics Platform"/>
            <consortium name="The Broad Institute Genome Sequencing Center for Infectious Disease"/>
            <person name="Wu L."/>
            <person name="Ma J."/>
        </authorList>
    </citation>
    <scope>NUCLEOTIDE SEQUENCE [LARGE SCALE GENOMIC DNA]</scope>
    <source>
        <strain evidence="5">JCM 16544</strain>
    </source>
</reference>
<dbReference type="InterPro" id="IPR049046">
    <property type="entry name" value="Beta-AFase-like_GH127_middle"/>
</dbReference>
<evidence type="ECO:0000259" key="2">
    <source>
        <dbReference type="Pfam" id="PF20736"/>
    </source>
</evidence>
<dbReference type="Pfam" id="PF20736">
    <property type="entry name" value="Glyco_hydro127M"/>
    <property type="match status" value="1"/>
</dbReference>
<feature type="domain" description="Non-reducing end beta-L-arabinofuranosidase-like GH127 catalytic" evidence="1">
    <location>
        <begin position="21"/>
        <end position="415"/>
    </location>
</feature>
<organism evidence="4 5">
    <name type="scientific">Microbacterium awajiense</name>
    <dbReference type="NCBI Taxonomy" id="415214"/>
    <lineage>
        <taxon>Bacteria</taxon>
        <taxon>Bacillati</taxon>
        <taxon>Actinomycetota</taxon>
        <taxon>Actinomycetes</taxon>
        <taxon>Micrococcales</taxon>
        <taxon>Microbacteriaceae</taxon>
        <taxon>Microbacterium</taxon>
    </lineage>
</organism>
<sequence>MSATTTAPKIRPRLRSLNAQEVTWTTGFWADRWDALLEGTIPSQRRALHDPTNATYIGNFARAANLASGTGPRGVEWSDGDCYKYLEALTLIYSRTGDEALIAEVDEHVEMIGRAQEPSGYISTYVQLSPEIEPWTNTHNHELYNMGHLLTAAATHFEVTGRRNFLDIATRNAEYIDRTFGHRPPELAHFCWNPSHIMGLVDLFRVTGNRRYVELAEMFVENRGWQPGGTDQNQDYVPLRRETQAVGHAVTGPYLWAGAIDVASETGDEELVRAVERIWESMTERRMYVTGGIGSHHFSGSTRHHLVWEAFGLDFELPNSTAYNETCANLSLAMLGHRMNGILRDARFPSVVERVIYNAGLSGVSLDGESFCYTNPLRWYGGEHELLSQDAPQRWTTFTCYCCPVQVSRFLARLHELFYGLDENELWIHQFGGSTVDTTLPDGQRLAFTQTTQFPWDGRVTVALDAVPIGEFAFVLRIPEWAVGASATVNGEPVDGVLAGDYLRLERSWAPGDTIELGLPLASVLIAADPRVEATRNHLAVQRGPVVYALESVDLPADVAIEDVYLPADAVPNLTPTAEAPGDTQGLAAELIHRPRTTHGRLYAPAVENEGQPLTANLVPYFTWGNRGVSKMSVWLPIA</sequence>
<evidence type="ECO:0000259" key="1">
    <source>
        <dbReference type="Pfam" id="PF07944"/>
    </source>
</evidence>
<proteinExistence type="predicted"/>
<evidence type="ECO:0000259" key="3">
    <source>
        <dbReference type="Pfam" id="PF20737"/>
    </source>
</evidence>
<comment type="caution">
    <text evidence="4">The sequence shown here is derived from an EMBL/GenBank/DDBJ whole genome shotgun (WGS) entry which is preliminary data.</text>
</comment>
<dbReference type="InterPro" id="IPR049049">
    <property type="entry name" value="Beta-AFase-like_GH127_C"/>
</dbReference>
<protein>
    <submittedName>
        <fullName evidence="4">Glycoside hydrolase family 127 protein</fullName>
    </submittedName>
</protein>
<keyword evidence="4" id="KW-0378">Hydrolase</keyword>
<name>A0ABP7ASW4_9MICO</name>